<feature type="non-terminal residue" evidence="1">
    <location>
        <position position="100"/>
    </location>
</feature>
<organism evidence="1">
    <name type="scientific">marine sediment metagenome</name>
    <dbReference type="NCBI Taxonomy" id="412755"/>
    <lineage>
        <taxon>unclassified sequences</taxon>
        <taxon>metagenomes</taxon>
        <taxon>ecological metagenomes</taxon>
    </lineage>
</organism>
<accession>X1GLZ2</accession>
<dbReference type="AlphaFoldDB" id="X1GLZ2"/>
<protein>
    <submittedName>
        <fullName evidence="1">Uncharacterized protein</fullName>
    </submittedName>
</protein>
<comment type="caution">
    <text evidence="1">The sequence shown here is derived from an EMBL/GenBank/DDBJ whole genome shotgun (WGS) entry which is preliminary data.</text>
</comment>
<sequence length="100" mass="10842">MFVSRYLAEFYAELKFDLKDYGTTLWSSEELTRCIERAVADLSRFLPDEAVHEVTLDLDDISDTWTSAVIGTVSAVAIAVAGTDYTLGDILTVVGGTGTA</sequence>
<reference evidence="1" key="1">
    <citation type="journal article" date="2014" name="Front. Microbiol.">
        <title>High frequency of phylogenetically diverse reductive dehalogenase-homologous genes in deep subseafloor sedimentary metagenomes.</title>
        <authorList>
            <person name="Kawai M."/>
            <person name="Futagami T."/>
            <person name="Toyoda A."/>
            <person name="Takaki Y."/>
            <person name="Nishi S."/>
            <person name="Hori S."/>
            <person name="Arai W."/>
            <person name="Tsubouchi T."/>
            <person name="Morono Y."/>
            <person name="Uchiyama I."/>
            <person name="Ito T."/>
            <person name="Fujiyama A."/>
            <person name="Inagaki F."/>
            <person name="Takami H."/>
        </authorList>
    </citation>
    <scope>NUCLEOTIDE SEQUENCE</scope>
    <source>
        <strain evidence="1">Expedition CK06-06</strain>
    </source>
</reference>
<name>X1GLZ2_9ZZZZ</name>
<evidence type="ECO:0000313" key="1">
    <source>
        <dbReference type="EMBL" id="GAH42639.1"/>
    </source>
</evidence>
<gene>
    <name evidence="1" type="ORF">S03H2_18969</name>
</gene>
<proteinExistence type="predicted"/>
<dbReference type="EMBL" id="BARU01009870">
    <property type="protein sequence ID" value="GAH42639.1"/>
    <property type="molecule type" value="Genomic_DNA"/>
</dbReference>